<dbReference type="SUPFAM" id="SSF52172">
    <property type="entry name" value="CheY-like"/>
    <property type="match status" value="1"/>
</dbReference>
<dbReference type="AlphaFoldDB" id="A0A839ZV65"/>
<keyword evidence="6 10" id="KW-0238">DNA-binding</keyword>
<dbReference type="GO" id="GO:0032993">
    <property type="term" value="C:protein-DNA complex"/>
    <property type="evidence" value="ECO:0007669"/>
    <property type="project" value="TreeGrafter"/>
</dbReference>
<dbReference type="CDD" id="cd17574">
    <property type="entry name" value="REC_OmpR"/>
    <property type="match status" value="1"/>
</dbReference>
<gene>
    <name evidence="13" type="ORF">GGQ61_001052</name>
</gene>
<dbReference type="SMART" id="SM00862">
    <property type="entry name" value="Trans_reg_C"/>
    <property type="match status" value="1"/>
</dbReference>
<dbReference type="PROSITE" id="PS50110">
    <property type="entry name" value="RESPONSE_REGULATORY"/>
    <property type="match status" value="1"/>
</dbReference>
<sequence>MDTRSEQSGAGSSARILMVDDDPGIRDVVSDFLGRHGYQVETAGDSREMEQALERGPIDLIVLDVMLPGEDGLAICRRLAVGEGPPIIMLSAMGEDTDRIVGLELGADDYLSKPCNPRELLARVRAVLRRAELRGQASTASAGCEFAGWRFDLVRRELRSPQGVVVNLSSGEFSLLRTFVERPQRVLTRDQLLEFARGPDSDAFDRAIDVQISRLRRKLDDGGGGQDLIRTIRNEGYMFTAKVKRL</sequence>
<evidence type="ECO:0000256" key="4">
    <source>
        <dbReference type="ARBA" id="ARBA00023012"/>
    </source>
</evidence>
<evidence type="ECO:0000256" key="8">
    <source>
        <dbReference type="ARBA" id="ARBA00067337"/>
    </source>
</evidence>
<dbReference type="PROSITE" id="PS51755">
    <property type="entry name" value="OMPR_PHOB"/>
    <property type="match status" value="1"/>
</dbReference>
<evidence type="ECO:0000313" key="14">
    <source>
        <dbReference type="Proteomes" id="UP000530564"/>
    </source>
</evidence>
<keyword evidence="7" id="KW-0804">Transcription</keyword>
<dbReference type="Gene3D" id="6.10.250.690">
    <property type="match status" value="1"/>
</dbReference>
<dbReference type="InterPro" id="IPR001789">
    <property type="entry name" value="Sig_transdc_resp-reg_receiver"/>
</dbReference>
<dbReference type="CDD" id="cd00383">
    <property type="entry name" value="trans_reg_C"/>
    <property type="match status" value="1"/>
</dbReference>
<dbReference type="Gene3D" id="1.10.10.10">
    <property type="entry name" value="Winged helix-like DNA-binding domain superfamily/Winged helix DNA-binding domain"/>
    <property type="match status" value="1"/>
</dbReference>
<dbReference type="PANTHER" id="PTHR48111">
    <property type="entry name" value="REGULATOR OF RPOS"/>
    <property type="match status" value="1"/>
</dbReference>
<evidence type="ECO:0000256" key="10">
    <source>
        <dbReference type="PROSITE-ProRule" id="PRU01091"/>
    </source>
</evidence>
<keyword evidence="4" id="KW-0902">Two-component regulatory system</keyword>
<keyword evidence="3 9" id="KW-0597">Phosphoprotein</keyword>
<dbReference type="InterPro" id="IPR036388">
    <property type="entry name" value="WH-like_DNA-bd_sf"/>
</dbReference>
<dbReference type="Pfam" id="PF00486">
    <property type="entry name" value="Trans_reg_C"/>
    <property type="match status" value="1"/>
</dbReference>
<dbReference type="GO" id="GO:0000156">
    <property type="term" value="F:phosphorelay response regulator activity"/>
    <property type="evidence" value="ECO:0007669"/>
    <property type="project" value="TreeGrafter"/>
</dbReference>
<feature type="modified residue" description="4-aspartylphosphate" evidence="9">
    <location>
        <position position="64"/>
    </location>
</feature>
<evidence type="ECO:0000259" key="11">
    <source>
        <dbReference type="PROSITE" id="PS50110"/>
    </source>
</evidence>
<dbReference type="GO" id="GO:0005829">
    <property type="term" value="C:cytosol"/>
    <property type="evidence" value="ECO:0007669"/>
    <property type="project" value="TreeGrafter"/>
</dbReference>
<dbReference type="SMART" id="SM00448">
    <property type="entry name" value="REC"/>
    <property type="match status" value="1"/>
</dbReference>
<evidence type="ECO:0000256" key="6">
    <source>
        <dbReference type="ARBA" id="ARBA00023125"/>
    </source>
</evidence>
<proteinExistence type="predicted"/>
<dbReference type="SUPFAM" id="SSF46894">
    <property type="entry name" value="C-terminal effector domain of the bipartite response regulators"/>
    <property type="match status" value="1"/>
</dbReference>
<evidence type="ECO:0000256" key="2">
    <source>
        <dbReference type="ARBA" id="ARBA00022490"/>
    </source>
</evidence>
<dbReference type="PANTHER" id="PTHR48111:SF4">
    <property type="entry name" value="DNA-BINDING DUAL TRANSCRIPTIONAL REGULATOR OMPR"/>
    <property type="match status" value="1"/>
</dbReference>
<feature type="DNA-binding region" description="OmpR/PhoB-type" evidence="10">
    <location>
        <begin position="141"/>
        <end position="241"/>
    </location>
</feature>
<evidence type="ECO:0000256" key="7">
    <source>
        <dbReference type="ARBA" id="ARBA00023163"/>
    </source>
</evidence>
<dbReference type="Pfam" id="PF00072">
    <property type="entry name" value="Response_reg"/>
    <property type="match status" value="1"/>
</dbReference>
<evidence type="ECO:0000313" key="13">
    <source>
        <dbReference type="EMBL" id="MBB3890355.1"/>
    </source>
</evidence>
<feature type="domain" description="Response regulatory" evidence="11">
    <location>
        <begin position="15"/>
        <end position="128"/>
    </location>
</feature>
<protein>
    <recommendedName>
        <fullName evidence="8">Regulatory protein VirG</fullName>
    </recommendedName>
</protein>
<name>A0A839ZV65_9CAUL</name>
<dbReference type="InterPro" id="IPR001867">
    <property type="entry name" value="OmpR/PhoB-type_DNA-bd"/>
</dbReference>
<accession>A0A839ZV65</accession>
<feature type="domain" description="OmpR/PhoB-type" evidence="12">
    <location>
        <begin position="141"/>
        <end position="241"/>
    </location>
</feature>
<dbReference type="GO" id="GO:0000976">
    <property type="term" value="F:transcription cis-regulatory region binding"/>
    <property type="evidence" value="ECO:0007669"/>
    <property type="project" value="TreeGrafter"/>
</dbReference>
<dbReference type="EMBL" id="JACIDK010000001">
    <property type="protein sequence ID" value="MBB3890355.1"/>
    <property type="molecule type" value="Genomic_DNA"/>
</dbReference>
<keyword evidence="2" id="KW-0963">Cytoplasm</keyword>
<dbReference type="InterPro" id="IPR011006">
    <property type="entry name" value="CheY-like_superfamily"/>
</dbReference>
<evidence type="ECO:0000256" key="1">
    <source>
        <dbReference type="ARBA" id="ARBA00004496"/>
    </source>
</evidence>
<evidence type="ECO:0000256" key="3">
    <source>
        <dbReference type="ARBA" id="ARBA00022553"/>
    </source>
</evidence>
<keyword evidence="14" id="KW-1185">Reference proteome</keyword>
<dbReference type="GO" id="GO:0006355">
    <property type="term" value="P:regulation of DNA-templated transcription"/>
    <property type="evidence" value="ECO:0007669"/>
    <property type="project" value="InterPro"/>
</dbReference>
<organism evidence="13 14">
    <name type="scientific">Phenylobacterium haematophilum</name>
    <dbReference type="NCBI Taxonomy" id="98513"/>
    <lineage>
        <taxon>Bacteria</taxon>
        <taxon>Pseudomonadati</taxon>
        <taxon>Pseudomonadota</taxon>
        <taxon>Alphaproteobacteria</taxon>
        <taxon>Caulobacterales</taxon>
        <taxon>Caulobacteraceae</taxon>
        <taxon>Phenylobacterium</taxon>
    </lineage>
</organism>
<evidence type="ECO:0000259" key="12">
    <source>
        <dbReference type="PROSITE" id="PS51755"/>
    </source>
</evidence>
<evidence type="ECO:0000256" key="9">
    <source>
        <dbReference type="PROSITE-ProRule" id="PRU00169"/>
    </source>
</evidence>
<reference evidence="13 14" key="1">
    <citation type="submission" date="2020-08" db="EMBL/GenBank/DDBJ databases">
        <title>Genomic Encyclopedia of Type Strains, Phase IV (KMG-IV): sequencing the most valuable type-strain genomes for metagenomic binning, comparative biology and taxonomic classification.</title>
        <authorList>
            <person name="Goeker M."/>
        </authorList>
    </citation>
    <scope>NUCLEOTIDE SEQUENCE [LARGE SCALE GENOMIC DNA]</scope>
    <source>
        <strain evidence="13 14">DSM 21793</strain>
    </source>
</reference>
<dbReference type="InterPro" id="IPR016032">
    <property type="entry name" value="Sig_transdc_resp-reg_C-effctor"/>
</dbReference>
<comment type="caution">
    <text evidence="13">The sequence shown here is derived from an EMBL/GenBank/DDBJ whole genome shotgun (WGS) entry which is preliminary data.</text>
</comment>
<dbReference type="Gene3D" id="3.40.50.2300">
    <property type="match status" value="1"/>
</dbReference>
<dbReference type="Proteomes" id="UP000530564">
    <property type="component" value="Unassembled WGS sequence"/>
</dbReference>
<comment type="subcellular location">
    <subcellularLocation>
        <location evidence="1">Cytoplasm</location>
    </subcellularLocation>
</comment>
<dbReference type="FunFam" id="1.10.10.10:FF:000099">
    <property type="entry name" value="Two-component system response regulator TorR"/>
    <property type="match status" value="1"/>
</dbReference>
<evidence type="ECO:0000256" key="5">
    <source>
        <dbReference type="ARBA" id="ARBA00023015"/>
    </source>
</evidence>
<dbReference type="InterPro" id="IPR039420">
    <property type="entry name" value="WalR-like"/>
</dbReference>
<keyword evidence="5" id="KW-0805">Transcription regulation</keyword>